<sequence>MDQLRSSIKRLRRKNASNRWYIPEQSLLTAMTEDAMNNALGKSGTPPHQHAETLQRILQSGRKIFAVLVLLDCQKYLANFIEADLLDDGKLPFKINTLSHSLEIPGEDAGDFEEKQWEFIAPVFRRGTLNRRLGESFVLPFTRDVRIGKGMFGTVYEAVLDPDHQVLSGDFFPGIKELGNLAILNHLKHPNIVELLGSFTCGDTHSIFFPLASDGNLDEVLSSDRPSALFTSSETMLIELAALSSAIEHVHDFSKQNMIDLELIGCHHDLRPRNILVSGSQLILADFGLSTIKPSSQNSETPFKHNSDDYLAPECEDWDDGFRAGKVHRSADIWSFGCIIAEVVTYLASGRDGVDEFRRSRKHKQNRNTAPSIDMFLEHERFNAWRHALGLENLENHLSRNEDHNLPDKDPMEQYDGILESLVRLREDLQGRLSRGPDSRHLDLSHLVRLQDELHCFLNHQQKNASQAYFRVSVLNSHEIPSDQFAADNAQTAGALSQEIRVRANIRNINNLLAAVSVDDGDAVEASSESATARFSGKTMHIDHSIIPNLVPIDDHHYGHGLLDDSDSNVVVSRPIWVEWRKYQHHGASEDTINKLYTRAARTADLLSQDKPESFRTLTCLGLFHKPARAAFGLVFEFPSPYPMDPAVATSSSNNMTDTLDKTKPMRGGNGNPTVTTLSQRLLVNNAPSDRQTRTAATVPDLDDRFKLAATLAASLFELHSVGWLHKSLTSSNVAFFPSSSLSPPSTRLEHSSLAEGDSIERSSNLIRRPYLVGFNHSRPDDPDAFTSGFAESDSRHYQHPTYLKAGVGYRPEFDYYSLGIILLEIGFWKPLAKVTKDWTGSFEERRQRLLTSRVPRLRQHMGREYSDAVRCCLAGDFEGGSSGSREGLLQFRERVVARLSRYFA</sequence>
<evidence type="ECO:0000313" key="3">
    <source>
        <dbReference type="Proteomes" id="UP001498421"/>
    </source>
</evidence>
<dbReference type="PANTHER" id="PTHR37542">
    <property type="entry name" value="HELO DOMAIN-CONTAINING PROTEIN-RELATED"/>
    <property type="match status" value="1"/>
</dbReference>
<protein>
    <recommendedName>
        <fullName evidence="1">Protein kinase domain-containing protein</fullName>
    </recommendedName>
</protein>
<evidence type="ECO:0000313" key="2">
    <source>
        <dbReference type="EMBL" id="KAK7431669.1"/>
    </source>
</evidence>
<comment type="caution">
    <text evidence="2">The sequence shown here is derived from an EMBL/GenBank/DDBJ whole genome shotgun (WGS) entry which is preliminary data.</text>
</comment>
<proteinExistence type="predicted"/>
<dbReference type="InterPro" id="IPR000719">
    <property type="entry name" value="Prot_kinase_dom"/>
</dbReference>
<dbReference type="Gene3D" id="1.10.510.10">
    <property type="entry name" value="Transferase(Phosphotransferase) domain 1"/>
    <property type="match status" value="2"/>
</dbReference>
<dbReference type="PROSITE" id="PS50011">
    <property type="entry name" value="PROTEIN_KINASE_DOM"/>
    <property type="match status" value="1"/>
</dbReference>
<dbReference type="SUPFAM" id="SSF56112">
    <property type="entry name" value="Protein kinase-like (PK-like)"/>
    <property type="match status" value="2"/>
</dbReference>
<gene>
    <name evidence="2" type="ORF">QQZ08_001888</name>
</gene>
<dbReference type="CDD" id="cd00180">
    <property type="entry name" value="PKc"/>
    <property type="match status" value="1"/>
</dbReference>
<reference evidence="2 3" key="1">
    <citation type="journal article" date="2025" name="Microbiol. Resour. Announc.">
        <title>Draft genome sequences for Neonectria magnoliae and Neonectria punicea, canker pathogens of Liriodendron tulipifera and Acer saccharum in West Virginia.</title>
        <authorList>
            <person name="Petronek H.M."/>
            <person name="Kasson M.T."/>
            <person name="Metheny A.M."/>
            <person name="Stauder C.M."/>
            <person name="Lovett B."/>
            <person name="Lynch S.C."/>
            <person name="Garnas J.R."/>
            <person name="Kasson L.R."/>
            <person name="Stajich J.E."/>
        </authorList>
    </citation>
    <scope>NUCLEOTIDE SEQUENCE [LARGE SCALE GENOMIC DNA]</scope>
    <source>
        <strain evidence="2 3">NRRL 64651</strain>
    </source>
</reference>
<dbReference type="Proteomes" id="UP001498421">
    <property type="component" value="Unassembled WGS sequence"/>
</dbReference>
<dbReference type="Pfam" id="PF24476">
    <property type="entry name" value="DUF7580"/>
    <property type="match status" value="1"/>
</dbReference>
<dbReference type="InterPro" id="IPR056002">
    <property type="entry name" value="DUF7580"/>
</dbReference>
<organism evidence="2 3">
    <name type="scientific">Neonectria magnoliae</name>
    <dbReference type="NCBI Taxonomy" id="2732573"/>
    <lineage>
        <taxon>Eukaryota</taxon>
        <taxon>Fungi</taxon>
        <taxon>Dikarya</taxon>
        <taxon>Ascomycota</taxon>
        <taxon>Pezizomycotina</taxon>
        <taxon>Sordariomycetes</taxon>
        <taxon>Hypocreomycetidae</taxon>
        <taxon>Hypocreales</taxon>
        <taxon>Nectriaceae</taxon>
        <taxon>Neonectria</taxon>
    </lineage>
</organism>
<name>A0ABR1IEH1_9HYPO</name>
<dbReference type="InterPro" id="IPR011009">
    <property type="entry name" value="Kinase-like_dom_sf"/>
</dbReference>
<feature type="domain" description="Protein kinase" evidence="1">
    <location>
        <begin position="141"/>
        <end position="458"/>
    </location>
</feature>
<dbReference type="PANTHER" id="PTHR37542:SF3">
    <property type="entry name" value="PRION-INHIBITION AND PROPAGATION HELO DOMAIN-CONTAINING PROTEIN"/>
    <property type="match status" value="1"/>
</dbReference>
<evidence type="ECO:0000259" key="1">
    <source>
        <dbReference type="PROSITE" id="PS50011"/>
    </source>
</evidence>
<dbReference type="EMBL" id="JAZAVK010000010">
    <property type="protein sequence ID" value="KAK7431669.1"/>
    <property type="molecule type" value="Genomic_DNA"/>
</dbReference>
<keyword evidence="3" id="KW-1185">Reference proteome</keyword>
<accession>A0ABR1IEH1</accession>
<dbReference type="Pfam" id="PF00069">
    <property type="entry name" value="Pkinase"/>
    <property type="match status" value="1"/>
</dbReference>